<dbReference type="EMBL" id="FMIM01000346">
    <property type="protein sequence ID" value="SCL91012.1"/>
    <property type="molecule type" value="Genomic_DNA"/>
</dbReference>
<evidence type="ECO:0000313" key="2">
    <source>
        <dbReference type="EMBL" id="SCL91012.1"/>
    </source>
</evidence>
<evidence type="ECO:0000256" key="1">
    <source>
        <dbReference type="SAM" id="Phobius"/>
    </source>
</evidence>
<dbReference type="Proteomes" id="UP000195489">
    <property type="component" value="Unassembled WGS sequence"/>
</dbReference>
<protein>
    <submittedName>
        <fullName evidence="2">Uncharacterized protein</fullName>
    </submittedName>
</protein>
<accession>A0A1D3L9I1</accession>
<keyword evidence="1" id="KW-0812">Transmembrane</keyword>
<sequence>MNSDDTNKPIKMEINPWDEKRETHITINSEHTKKYTKSVINSGDRKKTKIVVNSVNEKISLLNIYKFMKADPMPFINLFFLLIFFVYKRKRSTIE</sequence>
<keyword evidence="1" id="KW-1133">Transmembrane helix</keyword>
<reference evidence="2 3" key="1">
    <citation type="submission" date="2016-08" db="EMBL/GenBank/DDBJ databases">
        <authorList>
            <consortium name="Pathogen Informatics"/>
        </authorList>
    </citation>
    <scope>NUCLEOTIDE SEQUENCE [LARGE SCALE GENOMIC DNA]</scope>
    <source>
        <strain evidence="2 3">CB</strain>
    </source>
</reference>
<dbReference type="AlphaFoldDB" id="A0A1D3L9I1"/>
<evidence type="ECO:0000313" key="3">
    <source>
        <dbReference type="Proteomes" id="UP000195489"/>
    </source>
</evidence>
<name>A0A1D3L9I1_PLACU</name>
<gene>
    <name evidence="2" type="ORF">PCHCB_000537400</name>
</gene>
<feature type="transmembrane region" description="Helical" evidence="1">
    <location>
        <begin position="70"/>
        <end position="87"/>
    </location>
</feature>
<proteinExistence type="predicted"/>
<keyword evidence="1" id="KW-0472">Membrane</keyword>
<organism evidence="2 3">
    <name type="scientific">Plasmodium chabaudi chabaudi</name>
    <dbReference type="NCBI Taxonomy" id="31271"/>
    <lineage>
        <taxon>Eukaryota</taxon>
        <taxon>Sar</taxon>
        <taxon>Alveolata</taxon>
        <taxon>Apicomplexa</taxon>
        <taxon>Aconoidasida</taxon>
        <taxon>Haemosporida</taxon>
        <taxon>Plasmodiidae</taxon>
        <taxon>Plasmodium</taxon>
        <taxon>Plasmodium (Vinckeia)</taxon>
    </lineage>
</organism>